<protein>
    <submittedName>
        <fullName evidence="2">DUF551 domain-containing protein</fullName>
    </submittedName>
</protein>
<proteinExistence type="predicted"/>
<feature type="domain" description="DUF551" evidence="1">
    <location>
        <begin position="222"/>
        <end position="291"/>
    </location>
</feature>
<dbReference type="Proteomes" id="UP000742934">
    <property type="component" value="Unassembled WGS sequence"/>
</dbReference>
<sequence length="294" mass="32862">MITFTKEQLIARIKQVTAINKYRIGRDPSADGLAMDNELFAIALASLEAEPVAYMYKDNLHADARFSLHTRFGNWSQEDINEYEITEIPLYTAPPAPVSVTDFDTLRLLFEVSERESDHGFNLHKYGIGYADEATQARWEAWVACRAAMLQGAEPVTTAYKLPANTPCKDAPEHIWLQTAGAWPESGEFSELTWCSENQHPDDTLYVRGDAVADNRPELPDGWVACSERMPDIGTEIFYFCQDDGLRGCGIVSSSNFSGKGDAELYVHAEGYDLHFGVDISHWMPLPASPQQEA</sequence>
<dbReference type="EMBL" id="JAHEVK010000020">
    <property type="protein sequence ID" value="MBT1778423.1"/>
    <property type="molecule type" value="Genomic_DNA"/>
</dbReference>
<dbReference type="AlphaFoldDB" id="A0A9Q2WEX0"/>
<comment type="caution">
    <text evidence="2">The sequence shown here is derived from an EMBL/GenBank/DDBJ whole genome shotgun (WGS) entry which is preliminary data.</text>
</comment>
<accession>A0A9Q2WEX0</accession>
<name>A0A9Q2WEX0_9ENTR</name>
<gene>
    <name evidence="2" type="ORF">KK080_16650</name>
</gene>
<dbReference type="InterPro" id="IPR007539">
    <property type="entry name" value="DUF551"/>
</dbReference>
<dbReference type="Pfam" id="PF04448">
    <property type="entry name" value="DUF551"/>
    <property type="match status" value="1"/>
</dbReference>
<evidence type="ECO:0000313" key="3">
    <source>
        <dbReference type="Proteomes" id="UP000742934"/>
    </source>
</evidence>
<evidence type="ECO:0000313" key="2">
    <source>
        <dbReference type="EMBL" id="MBT1778423.1"/>
    </source>
</evidence>
<organism evidence="2 3">
    <name type="scientific">Enterobacter hormaechei subsp. hoffmannii</name>
    <dbReference type="NCBI Taxonomy" id="1812934"/>
    <lineage>
        <taxon>Bacteria</taxon>
        <taxon>Pseudomonadati</taxon>
        <taxon>Pseudomonadota</taxon>
        <taxon>Gammaproteobacteria</taxon>
        <taxon>Enterobacterales</taxon>
        <taxon>Enterobacteriaceae</taxon>
        <taxon>Enterobacter</taxon>
        <taxon>Enterobacter cloacae complex</taxon>
    </lineage>
</organism>
<reference evidence="2" key="1">
    <citation type="submission" date="2021-05" db="EMBL/GenBank/DDBJ databases">
        <title>The batch submission of Enterobacter spp. strains.</title>
        <authorList>
            <person name="Wei L."/>
            <person name="Wang C."/>
            <person name="Feng Y."/>
            <person name="Zong Z."/>
        </authorList>
    </citation>
    <scope>NUCLEOTIDE SEQUENCE</scope>
    <source>
        <strain evidence="2">090086</strain>
    </source>
</reference>
<evidence type="ECO:0000259" key="1">
    <source>
        <dbReference type="Pfam" id="PF04448"/>
    </source>
</evidence>